<comment type="caution">
    <text evidence="5">The sequence shown here is derived from an EMBL/GenBank/DDBJ whole genome shotgun (WGS) entry which is preliminary data.</text>
</comment>
<dbReference type="InterPro" id="IPR014031">
    <property type="entry name" value="Ketoacyl_synth_C"/>
</dbReference>
<dbReference type="InterPro" id="IPR020841">
    <property type="entry name" value="PKS_Beta-ketoAc_synthase_dom"/>
</dbReference>
<dbReference type="GO" id="GO:0004315">
    <property type="term" value="F:3-oxoacyl-[acyl-carrier-protein] synthase activity"/>
    <property type="evidence" value="ECO:0007669"/>
    <property type="project" value="InterPro"/>
</dbReference>
<comment type="similarity">
    <text evidence="1 3">Belongs to the thiolase-like superfamily. Beta-ketoacyl-ACP synthases family.</text>
</comment>
<dbReference type="GO" id="GO:0006633">
    <property type="term" value="P:fatty acid biosynthetic process"/>
    <property type="evidence" value="ECO:0007669"/>
    <property type="project" value="InterPro"/>
</dbReference>
<dbReference type="AlphaFoldDB" id="A0A402A3Y7"/>
<keyword evidence="6" id="KW-1185">Reference proteome</keyword>
<dbReference type="InterPro" id="IPR014030">
    <property type="entry name" value="Ketoacyl_synth_N"/>
</dbReference>
<dbReference type="PROSITE" id="PS52004">
    <property type="entry name" value="KS3_2"/>
    <property type="match status" value="1"/>
</dbReference>
<dbReference type="Proteomes" id="UP000287352">
    <property type="component" value="Unassembled WGS sequence"/>
</dbReference>
<evidence type="ECO:0000256" key="1">
    <source>
        <dbReference type="ARBA" id="ARBA00008467"/>
    </source>
</evidence>
<dbReference type="SMART" id="SM00825">
    <property type="entry name" value="PKS_KS"/>
    <property type="match status" value="1"/>
</dbReference>
<dbReference type="CDD" id="cd00834">
    <property type="entry name" value="KAS_I_II"/>
    <property type="match status" value="1"/>
</dbReference>
<dbReference type="Pfam" id="PF00109">
    <property type="entry name" value="ketoacyl-synt"/>
    <property type="match status" value="1"/>
</dbReference>
<dbReference type="PANTHER" id="PTHR11712">
    <property type="entry name" value="POLYKETIDE SYNTHASE-RELATED"/>
    <property type="match status" value="1"/>
</dbReference>
<accession>A0A402A3Y7</accession>
<dbReference type="PROSITE" id="PS00606">
    <property type="entry name" value="KS3_1"/>
    <property type="match status" value="1"/>
</dbReference>
<feature type="domain" description="Ketosynthase family 3 (KS3)" evidence="4">
    <location>
        <begin position="25"/>
        <end position="442"/>
    </location>
</feature>
<organism evidence="5 6">
    <name type="scientific">Tengunoibacter tsumagoiensis</name>
    <dbReference type="NCBI Taxonomy" id="2014871"/>
    <lineage>
        <taxon>Bacteria</taxon>
        <taxon>Bacillati</taxon>
        <taxon>Chloroflexota</taxon>
        <taxon>Ktedonobacteria</taxon>
        <taxon>Ktedonobacterales</taxon>
        <taxon>Dictyobacteraceae</taxon>
        <taxon>Tengunoibacter</taxon>
    </lineage>
</organism>
<dbReference type="EMBL" id="BIFR01000001">
    <property type="protein sequence ID" value="GCE13792.1"/>
    <property type="molecule type" value="Genomic_DNA"/>
</dbReference>
<dbReference type="OrthoDB" id="9808669at2"/>
<dbReference type="GO" id="GO:0005829">
    <property type="term" value="C:cytosol"/>
    <property type="evidence" value="ECO:0007669"/>
    <property type="project" value="TreeGrafter"/>
</dbReference>
<dbReference type="NCBIfam" id="NF005589">
    <property type="entry name" value="PRK07314.1"/>
    <property type="match status" value="1"/>
</dbReference>
<evidence type="ECO:0000313" key="5">
    <source>
        <dbReference type="EMBL" id="GCE13792.1"/>
    </source>
</evidence>
<gene>
    <name evidence="5" type="ORF">KTT_36510</name>
</gene>
<dbReference type="Pfam" id="PF02801">
    <property type="entry name" value="Ketoacyl-synt_C"/>
    <property type="match status" value="1"/>
</dbReference>
<dbReference type="InterPro" id="IPR016039">
    <property type="entry name" value="Thiolase-like"/>
</dbReference>
<sequence length="448" mass="47520">MVGGVRKGRMTEHVLSVDDRRRQPKRRVVISGLGVIAPNGQGKEAFWQACLAGQSGVGRITRFDAGHLPSQVAGEVSDFDPLQYGLTTAEITHLDRAAQFALAASELALQDSGLSGRLTSAEREQMGVYLGTALSCLEAGEHVWERLTNRGTQEPTLDPSFHLPASLLLAHAGASSIAAHYALYGPCLVLATGCSAGADALGEAFWTIQEGRAERMLAGGTDAAICYGVLDVFCVMGALSTHFNDQPTQASRPYDRLRDGFVMAEGAAVLLLEEREQALERGAHIYAEILAFASNSNAHHMTSLPEAGQPLQALIRAITSTSNLSPRAIEYINSHGSSTPTNERAETLAYKAIFGECASTIPISATKSLIGHTQGAASAIETLITAMALERQIIPPTINQEVSDPCCDLDYVPNVAREANISVALTHSSGFGGVNSALLLARADWGQL</sequence>
<proteinExistence type="inferred from homology"/>
<dbReference type="InterPro" id="IPR018201">
    <property type="entry name" value="Ketoacyl_synth_AS"/>
</dbReference>
<dbReference type="SUPFAM" id="SSF53901">
    <property type="entry name" value="Thiolase-like"/>
    <property type="match status" value="2"/>
</dbReference>
<keyword evidence="2 3" id="KW-0808">Transferase</keyword>
<protein>
    <submittedName>
        <fullName evidence="5">Beta-ketoacyl-[acyl-carrier-protein] synthase II</fullName>
    </submittedName>
</protein>
<dbReference type="InterPro" id="IPR000794">
    <property type="entry name" value="Beta-ketoacyl_synthase"/>
</dbReference>
<evidence type="ECO:0000256" key="2">
    <source>
        <dbReference type="ARBA" id="ARBA00022679"/>
    </source>
</evidence>
<evidence type="ECO:0000259" key="4">
    <source>
        <dbReference type="PROSITE" id="PS52004"/>
    </source>
</evidence>
<dbReference type="PANTHER" id="PTHR11712:SF336">
    <property type="entry name" value="3-OXOACYL-[ACYL-CARRIER-PROTEIN] SYNTHASE, MITOCHONDRIAL"/>
    <property type="match status" value="1"/>
</dbReference>
<dbReference type="Gene3D" id="3.40.47.10">
    <property type="match status" value="1"/>
</dbReference>
<evidence type="ECO:0000313" key="6">
    <source>
        <dbReference type="Proteomes" id="UP000287352"/>
    </source>
</evidence>
<evidence type="ECO:0000256" key="3">
    <source>
        <dbReference type="RuleBase" id="RU003694"/>
    </source>
</evidence>
<name>A0A402A3Y7_9CHLR</name>
<reference evidence="6" key="1">
    <citation type="submission" date="2018-12" db="EMBL/GenBank/DDBJ databases">
        <title>Tengunoibacter tsumagoiensis gen. nov., sp. nov., Dictyobacter kobayashii sp. nov., D. alpinus sp. nov., and D. joshuensis sp. nov. and description of Dictyobacteraceae fam. nov. within the order Ktedonobacterales isolated from Tengu-no-mugimeshi.</title>
        <authorList>
            <person name="Wang C.M."/>
            <person name="Zheng Y."/>
            <person name="Sakai Y."/>
            <person name="Toyoda A."/>
            <person name="Minakuchi Y."/>
            <person name="Abe K."/>
            <person name="Yokota A."/>
            <person name="Yabe S."/>
        </authorList>
    </citation>
    <scope>NUCLEOTIDE SEQUENCE [LARGE SCALE GENOMIC DNA]</scope>
    <source>
        <strain evidence="6">Uno3</strain>
    </source>
</reference>